<dbReference type="SMART" id="SM00867">
    <property type="entry name" value="YceI"/>
    <property type="match status" value="1"/>
</dbReference>
<protein>
    <recommendedName>
        <fullName evidence="2">Lipid/polyisoprenoid-binding YceI-like domain-containing protein</fullName>
    </recommendedName>
</protein>
<dbReference type="PANTHER" id="PTHR34406:SF1">
    <property type="entry name" value="PROTEIN YCEI"/>
    <property type="match status" value="1"/>
</dbReference>
<feature type="chain" id="PRO_5017241647" description="Lipid/polyisoprenoid-binding YceI-like domain-containing protein" evidence="1">
    <location>
        <begin position="22"/>
        <end position="169"/>
    </location>
</feature>
<dbReference type="InterPro" id="IPR036761">
    <property type="entry name" value="TTHA0802/YceI-like_sf"/>
</dbReference>
<dbReference type="SUPFAM" id="SSF101874">
    <property type="entry name" value="YceI-like"/>
    <property type="match status" value="1"/>
</dbReference>
<dbReference type="Proteomes" id="UP000276603">
    <property type="component" value="Unassembled WGS sequence"/>
</dbReference>
<evidence type="ECO:0000313" key="4">
    <source>
        <dbReference type="Proteomes" id="UP000276603"/>
    </source>
</evidence>
<dbReference type="EMBL" id="RBCJ01000002">
    <property type="protein sequence ID" value="RKN81218.1"/>
    <property type="molecule type" value="Genomic_DNA"/>
</dbReference>
<evidence type="ECO:0000313" key="3">
    <source>
        <dbReference type="EMBL" id="RKN81218.1"/>
    </source>
</evidence>
<dbReference type="OrthoDB" id="9811006at2"/>
<dbReference type="Gene3D" id="2.40.128.110">
    <property type="entry name" value="Lipid/polyisoprenoid-binding, YceI-like"/>
    <property type="match status" value="1"/>
</dbReference>
<dbReference type="InterPro" id="IPR007372">
    <property type="entry name" value="Lipid/polyisoprenoid-bd_YceI"/>
</dbReference>
<evidence type="ECO:0000259" key="2">
    <source>
        <dbReference type="SMART" id="SM00867"/>
    </source>
</evidence>
<evidence type="ECO:0000256" key="1">
    <source>
        <dbReference type="SAM" id="SignalP"/>
    </source>
</evidence>
<dbReference type="RefSeq" id="WP_120711375.1">
    <property type="nucleotide sequence ID" value="NZ_RBCJ01000002.1"/>
</dbReference>
<proteinExistence type="predicted"/>
<comment type="caution">
    <text evidence="3">The sequence shown here is derived from an EMBL/GenBank/DDBJ whole genome shotgun (WGS) entry which is preliminary data.</text>
</comment>
<feature type="domain" description="Lipid/polyisoprenoid-binding YceI-like" evidence="2">
    <location>
        <begin position="17"/>
        <end position="169"/>
    </location>
</feature>
<gene>
    <name evidence="3" type="ORF">D7Z94_09765</name>
</gene>
<keyword evidence="1" id="KW-0732">Signal</keyword>
<accession>A0A3B0C9I0</accession>
<keyword evidence="4" id="KW-1185">Reference proteome</keyword>
<organism evidence="3 4">
    <name type="scientific">Ulvibacterium marinum</name>
    <dbReference type="NCBI Taxonomy" id="2419782"/>
    <lineage>
        <taxon>Bacteria</taxon>
        <taxon>Pseudomonadati</taxon>
        <taxon>Bacteroidota</taxon>
        <taxon>Flavobacteriia</taxon>
        <taxon>Flavobacteriales</taxon>
        <taxon>Flavobacteriaceae</taxon>
        <taxon>Ulvibacterium</taxon>
    </lineage>
</organism>
<name>A0A3B0C9I0_9FLAO</name>
<sequence length="169" mass="18535">MKSRWIVFLVLALLQSTLVLAQNGISSAEITFTFVSKDVDGSISGFSSSSAIDLDNLSTSEFKGTVSVETLKTGNFLRDWSLKGKKYFNADDYPEISFASTSVTNTDTGFKVTGDLTLKGKSKSISIDFTRKANQIIGTTTLFSSDFGIDIKKERKDNEVIVNFLLTLQ</sequence>
<dbReference type="Pfam" id="PF04264">
    <property type="entry name" value="YceI"/>
    <property type="match status" value="1"/>
</dbReference>
<dbReference type="AlphaFoldDB" id="A0A3B0C9I0"/>
<dbReference type="PANTHER" id="PTHR34406">
    <property type="entry name" value="PROTEIN YCEI"/>
    <property type="match status" value="1"/>
</dbReference>
<feature type="signal peptide" evidence="1">
    <location>
        <begin position="1"/>
        <end position="21"/>
    </location>
</feature>
<reference evidence="3 4" key="1">
    <citation type="submission" date="2018-10" db="EMBL/GenBank/DDBJ databases">
        <title>Ulvibacterium marinum gen. nov., sp. nov., a novel marine bacterium of the family Flavobacteriaceae, isolated from a culture of the green alga Ulva prolifera.</title>
        <authorList>
            <person name="Zhang Z."/>
        </authorList>
    </citation>
    <scope>NUCLEOTIDE SEQUENCE [LARGE SCALE GENOMIC DNA]</scope>
    <source>
        <strain evidence="3 4">CCMM003</strain>
    </source>
</reference>